<gene>
    <name evidence="1" type="ORF">SK571_04770</name>
</gene>
<name>A0ABU4TK71_9PSEU</name>
<evidence type="ECO:0000313" key="2">
    <source>
        <dbReference type="Proteomes" id="UP001271792"/>
    </source>
</evidence>
<protein>
    <submittedName>
        <fullName evidence="1">HEAT repeat domain-containing protein</fullName>
    </submittedName>
</protein>
<dbReference type="Proteomes" id="UP001271792">
    <property type="component" value="Unassembled WGS sequence"/>
</dbReference>
<dbReference type="EMBL" id="JAXAVV010000002">
    <property type="protein sequence ID" value="MDX8048682.1"/>
    <property type="molecule type" value="Genomic_DNA"/>
</dbReference>
<proteinExistence type="predicted"/>
<reference evidence="1 2" key="2">
    <citation type="submission" date="2023-11" db="EMBL/GenBank/DDBJ databases">
        <authorList>
            <person name="Lara A.C."/>
            <person name="Chronakova A."/>
        </authorList>
    </citation>
    <scope>NUCLEOTIDE SEQUENCE [LARGE SCALE GENOMIC DNA]</scope>
    <source>
        <strain evidence="1 2">BCCO 10_0798</strain>
    </source>
</reference>
<accession>A0ABU4TK71</accession>
<dbReference type="InterPro" id="IPR011989">
    <property type="entry name" value="ARM-like"/>
</dbReference>
<evidence type="ECO:0000313" key="1">
    <source>
        <dbReference type="EMBL" id="MDX8048682.1"/>
    </source>
</evidence>
<keyword evidence="2" id="KW-1185">Reference proteome</keyword>
<organism evidence="1 2">
    <name type="scientific">Lentzea kristufekii</name>
    <dbReference type="NCBI Taxonomy" id="3095430"/>
    <lineage>
        <taxon>Bacteria</taxon>
        <taxon>Bacillati</taxon>
        <taxon>Actinomycetota</taxon>
        <taxon>Actinomycetes</taxon>
        <taxon>Pseudonocardiales</taxon>
        <taxon>Pseudonocardiaceae</taxon>
        <taxon>Lentzea</taxon>
    </lineage>
</organism>
<comment type="caution">
    <text evidence="1">The sequence shown here is derived from an EMBL/GenBank/DDBJ whole genome shotgun (WGS) entry which is preliminary data.</text>
</comment>
<dbReference type="RefSeq" id="WP_319982796.1">
    <property type="nucleotide sequence ID" value="NZ_JAXAVV010000002.1"/>
</dbReference>
<reference evidence="1 2" key="1">
    <citation type="submission" date="2023-11" db="EMBL/GenBank/DDBJ databases">
        <title>Lentzea sokolovensis, sp. nov., Lentzea kristufkii, sp. nov., and Lentzea miocenensis, sp. nov., rare actinobacteria from Sokolov Coal Basin, Miocene lacustrine sediment, Czech Republic.</title>
        <authorList>
            <person name="Lara A."/>
            <person name="Kotroba L."/>
            <person name="Nouioui I."/>
            <person name="Neumann-Schaal M."/>
            <person name="Mast Y."/>
            <person name="Chronakova A."/>
        </authorList>
    </citation>
    <scope>NUCLEOTIDE SEQUENCE [LARGE SCALE GENOMIC DNA]</scope>
    <source>
        <strain evidence="1 2">BCCO 10_0798</strain>
    </source>
</reference>
<sequence length="380" mass="42355">MEIRALLDRMDHDGWRSEVEDFAREQGISTFGGLVDVITTSDDSQVVSRGYRVFSLAKADDEVYLGLLRHPHHGIRRAAASMFRGEIALRHATALLPLLADEDHYAQREALWAFGTMGADVLPLLQETRRTAKGALRRGALIGIAEVAGPDAFLPQDRRVVDRFIGYKLQDDVDSVDEMHLCGGWYAIRTDDQAAVLGVCGLRDPVPVTKVLGAQAWNNDHHAWEKDGEHVRCARVYVTGAWDGWTLVFGEPFEHGTRPVTEICAVLSAVFGEAHHYGESCGDGWTVWCVARQGEIVRYYDAFKEEEQIGELDVEDGWCLPHDTSDENDDLEDIWATDVAEELSVNPRYFEGDVEGHGVLALTRCGRTYGSPKGYLQIVL</sequence>
<dbReference type="Gene3D" id="1.25.10.10">
    <property type="entry name" value="Leucine-rich Repeat Variant"/>
    <property type="match status" value="1"/>
</dbReference>
<dbReference type="InterPro" id="IPR016024">
    <property type="entry name" value="ARM-type_fold"/>
</dbReference>
<dbReference type="SUPFAM" id="SSF48371">
    <property type="entry name" value="ARM repeat"/>
    <property type="match status" value="1"/>
</dbReference>